<evidence type="ECO:0000313" key="4">
    <source>
        <dbReference type="Proteomes" id="UP001595478"/>
    </source>
</evidence>
<protein>
    <submittedName>
        <fullName evidence="3">Uncharacterized protein</fullName>
    </submittedName>
</protein>
<reference evidence="4" key="1">
    <citation type="journal article" date="2019" name="Int. J. Syst. Evol. Microbiol.">
        <title>The Global Catalogue of Microorganisms (GCM) 10K type strain sequencing project: providing services to taxonomists for standard genome sequencing and annotation.</title>
        <authorList>
            <consortium name="The Broad Institute Genomics Platform"/>
            <consortium name="The Broad Institute Genome Sequencing Center for Infectious Disease"/>
            <person name="Wu L."/>
            <person name="Ma J."/>
        </authorList>
    </citation>
    <scope>NUCLEOTIDE SEQUENCE [LARGE SCALE GENOMIC DNA]</scope>
    <source>
        <strain evidence="4">KCTC 52473</strain>
    </source>
</reference>
<evidence type="ECO:0000256" key="2">
    <source>
        <dbReference type="SAM" id="SignalP"/>
    </source>
</evidence>
<gene>
    <name evidence="3" type="ORF">ACFOHL_10530</name>
</gene>
<feature type="region of interest" description="Disordered" evidence="1">
    <location>
        <begin position="27"/>
        <end position="46"/>
    </location>
</feature>
<evidence type="ECO:0000313" key="3">
    <source>
        <dbReference type="EMBL" id="MFC3122058.1"/>
    </source>
</evidence>
<feature type="chain" id="PRO_5046162677" evidence="2">
    <location>
        <begin position="27"/>
        <end position="170"/>
    </location>
</feature>
<feature type="signal peptide" evidence="2">
    <location>
        <begin position="1"/>
        <end position="26"/>
    </location>
</feature>
<sequence length="170" mass="18529">MNLNLPCKLYLTFTFILLTACGGGNSSAPTSDDSNVSSPPPSSPSPVLVSGRLFPIVQGLTYQVGSEQRVTDSEGKFNYEEGERITFSLGGIEFGVTEGQEFITILDIADSNTEDIRVQNIYRLLLILDSNEDISDGIQISDEVRVVSPNFAQPDFSQLLQITVTLDHAH</sequence>
<comment type="caution">
    <text evidence="3">The sequence shown here is derived from an EMBL/GenBank/DDBJ whole genome shotgun (WGS) entry which is preliminary data.</text>
</comment>
<feature type="compositionally biased region" description="Polar residues" evidence="1">
    <location>
        <begin position="27"/>
        <end position="36"/>
    </location>
</feature>
<evidence type="ECO:0000256" key="1">
    <source>
        <dbReference type="SAM" id="MobiDB-lite"/>
    </source>
</evidence>
<keyword evidence="4" id="KW-1185">Reference proteome</keyword>
<name>A0ABV7FP18_9ALTE</name>
<dbReference type="Proteomes" id="UP001595478">
    <property type="component" value="Unassembled WGS sequence"/>
</dbReference>
<organism evidence="3 4">
    <name type="scientific">Agaribacter flavus</name>
    <dbReference type="NCBI Taxonomy" id="1902781"/>
    <lineage>
        <taxon>Bacteria</taxon>
        <taxon>Pseudomonadati</taxon>
        <taxon>Pseudomonadota</taxon>
        <taxon>Gammaproteobacteria</taxon>
        <taxon>Alteromonadales</taxon>
        <taxon>Alteromonadaceae</taxon>
        <taxon>Agaribacter</taxon>
    </lineage>
</organism>
<accession>A0ABV7FP18</accession>
<keyword evidence="2" id="KW-0732">Signal</keyword>
<dbReference type="EMBL" id="JBHRSW010000017">
    <property type="protein sequence ID" value="MFC3122058.1"/>
    <property type="molecule type" value="Genomic_DNA"/>
</dbReference>
<dbReference type="RefSeq" id="WP_376920192.1">
    <property type="nucleotide sequence ID" value="NZ_JBHRSW010000017.1"/>
</dbReference>
<proteinExistence type="predicted"/>